<evidence type="ECO:0000256" key="6">
    <source>
        <dbReference type="ARBA" id="ARBA00048432"/>
    </source>
</evidence>
<dbReference type="GO" id="GO:0001147">
    <property type="term" value="F:transcription termination site sequence-specific DNA binding"/>
    <property type="evidence" value="ECO:0007669"/>
    <property type="project" value="TreeGrafter"/>
</dbReference>
<sequence>MTSNVELSKVKTLLASVRDVPVNTADATDDVLGPIYTYLMKVPPSASDNTHHWFCSRAHQLTIDAATFLLRLFAYDSPRVDDWKRRLKACLSGCCHCIKGFEEVKTSSRKTYFAAFSDDVVKTFYSSFDGWELSTVIEALVRSAIDLSGPSLASRTPQTVPQPLLYHMVSNMSVFRDPRVLSLIRTCPPISDWPPDPPPPGLFVLVMDESPDVRQWAKGQIVKSTQVPMLEHQFVAGHELALQAVISALTSSREGTATSTDSSSLYSLSSDSTELWSGFSQILRHIPTEVLAKSSEGMNCRRIITGHLHDVGRREFIFVRFNDQFNRLNIAIEFSDILRCLLFLIKRLGNMLWQGEGPEYPQVVFDAIKDNPSFSDLLQDVKSVDEKPWFLSWFGEYLASISDSAIFGDVLARIVDFLCEELQHERFQEARPAVMYSAVRLLASQVRKTQSEETLQRRMGVSSVLDIHAEVFISVAFGRSYTDSQWKVVRSAARDLITTSLSRDVAEIANTITKSCEFLAGRTDLFPVCTIKKQMWKKTYESLQTNDIDGVVAIIAIIAQFSHIDVLNREAYKPALSKPNAHQAFDAINRCLTVSRSGFHEIVSKVANYNQSIFVLDVLRRPGVARDIMVLMLSPIEDIQGAAKTLVGQAFDVDVRIECFRVLLSNLPDSSFEGLFSLLERYIQYAPHVTEACSLSRSLVQCLTDVIEVLCSSPEGLLHNNAFLRSKDKDGPAAQMPQLWSLMTRSITVIFKRTPLWANYFEIPDMTVWMRDALIFARDLLAQWRVLESAGVTATDESSSLVTGNSRKLSRTGKKMMNDLQPVLLELAKWLRLSDEELLHQSFSLIQTVLECFRTTRIPPSEAALAKLNKHVEDSRKKTPGTVKTRLDASRIAQLEDALATFDDDDDEVEVVSFVPAQKTQPTKAHKPPLQKAQVSIRKPSGFIPRQSAEEQLMPDVMKGAFPKFQRLSTSTATKVSKPPTGRDVLPPASASESSSDSESETEGVQGGLVALGRFQRSPKIKKPTERRQVKMLDIQTQAKNAALERVQRRDDARRQALRFKPNITGLHRTLLSWNYDHDGPDPPTAGGKPQLLHVPDTFQDYQHYLRVFEPLLLLECWSQIVQSKDEVQEVYDCRILSKQFTDDFVDLDATISDPVQKDWRLGDTDIVLLRRPDGAKSIMMKVQSFRTSPFGSQMSLRCFIHPAAGDMGLQISTVWSLKKVFSLSTLHREYGALMALPHYDLLQMILTPKLSALPPLEQREVQHTMSAYSVNEPQARAIIASLKVEGFALIQGPPGTGKTSTICGLIEAFLKQRPRAVTNIHAGKSTTSSEPVKKILLCAPSNAAIDEIASRLKEGYRGPQRKASSLKVVRVGADKAIDISVKDVSLDYLVEQKVNGQKPQGNSEGAGSEINVLRGQIEEVKQAKQQKLEELAVVRDNNARTVALEDEIKRLNARRMLLTQQFDRLKDKQKSDSRTLDATRRRIRMEVLQEADVICSTLSGAGHEALQQLDFEMVIIDEAAQSIELSSLIPLKFHCQRCIMVGDPQQLPPTVLSQEACKYQYNQSLFVRLQKHRPDAVHLLSIQYRMHPDISRLPSRVFYQGRLLDGPDMDVKTKQPWHSHSKFGTYRFFNVTRGQEASANGHSLKNTTESQVALALYARLCKEFSAVDFDFRVGIVSMYRGQVLELQRAFEQRFGRDIKGKVHFHTVDGFQGQEKDIIILSCVRAGPGLQSVGFLSDTRRMNVAMTRARSSLFILGHAPTLERSDENWRKIIQDARERSLLTEADVNFFTTQATNLSVRRPPSPSKPKTQPAVIAPPQPDDLVTPKNFAESSRRLPPSKPPHVMDGRPSMKDPPADLAVPRNVGQKRGLDDGVNREPPASGSHEPRTMQPHPKRIKKEKKGSIFIPKKNKPGKP</sequence>
<dbReference type="InterPro" id="IPR045055">
    <property type="entry name" value="DNA2/NAM7-like"/>
</dbReference>
<evidence type="ECO:0000259" key="9">
    <source>
        <dbReference type="SMART" id="SM00487"/>
    </source>
</evidence>
<dbReference type="Pfam" id="PF13087">
    <property type="entry name" value="AAA_12"/>
    <property type="match status" value="1"/>
</dbReference>
<comment type="catalytic activity">
    <reaction evidence="6">
        <text>ATP + H2O = ADP + phosphate + H(+)</text>
        <dbReference type="Rhea" id="RHEA:13065"/>
        <dbReference type="ChEBI" id="CHEBI:15377"/>
        <dbReference type="ChEBI" id="CHEBI:15378"/>
        <dbReference type="ChEBI" id="CHEBI:30616"/>
        <dbReference type="ChEBI" id="CHEBI:43474"/>
        <dbReference type="ChEBI" id="CHEBI:456216"/>
        <dbReference type="EC" id="3.6.4.12"/>
    </reaction>
    <physiologicalReaction direction="left-to-right" evidence="6">
        <dbReference type="Rhea" id="RHEA:13066"/>
    </physiologicalReaction>
</comment>
<name>A0A1J8PIK7_9AGAM</name>
<dbReference type="GO" id="GO:0016787">
    <property type="term" value="F:hydrolase activity"/>
    <property type="evidence" value="ECO:0007669"/>
    <property type="project" value="UniProtKB-KW"/>
</dbReference>
<dbReference type="CDD" id="cd18808">
    <property type="entry name" value="SF1_C_Upf1"/>
    <property type="match status" value="1"/>
</dbReference>
<dbReference type="InterPro" id="IPR047187">
    <property type="entry name" value="SF1_C_Upf1"/>
</dbReference>
<evidence type="ECO:0000313" key="11">
    <source>
        <dbReference type="Proteomes" id="UP000183567"/>
    </source>
</evidence>
<feature type="compositionally biased region" description="Basic and acidic residues" evidence="8">
    <location>
        <begin position="1843"/>
        <end position="1855"/>
    </location>
</feature>
<comment type="similarity">
    <text evidence="1">Belongs to the DNA2/NAM7 helicase family.</text>
</comment>
<keyword evidence="11" id="KW-1185">Reference proteome</keyword>
<protein>
    <recommendedName>
        <fullName evidence="9">Helicase ATP-binding domain-containing protein</fullName>
    </recommendedName>
</protein>
<dbReference type="SUPFAM" id="SSF48371">
    <property type="entry name" value="ARM repeat"/>
    <property type="match status" value="1"/>
</dbReference>
<dbReference type="SUPFAM" id="SSF52540">
    <property type="entry name" value="P-loop containing nucleoside triphosphate hydrolases"/>
    <property type="match status" value="1"/>
</dbReference>
<accession>A0A1J8PIK7</accession>
<gene>
    <name evidence="10" type="ORF">AZE42_01316</name>
</gene>
<dbReference type="CDD" id="cd18042">
    <property type="entry name" value="DEXXQc_SETX"/>
    <property type="match status" value="1"/>
</dbReference>
<dbReference type="Pfam" id="PF12726">
    <property type="entry name" value="SEN1_N"/>
    <property type="match status" value="1"/>
</dbReference>
<feature type="region of interest" description="Disordered" evidence="8">
    <location>
        <begin position="969"/>
        <end position="1009"/>
    </location>
</feature>
<dbReference type="PANTHER" id="PTHR10887:SF495">
    <property type="entry name" value="HELICASE SENATAXIN ISOFORM X1-RELATED"/>
    <property type="match status" value="1"/>
</dbReference>
<dbReference type="SMART" id="SM00487">
    <property type="entry name" value="DEXDc"/>
    <property type="match status" value="1"/>
</dbReference>
<dbReference type="Proteomes" id="UP000183567">
    <property type="component" value="Unassembled WGS sequence"/>
</dbReference>
<evidence type="ECO:0000256" key="4">
    <source>
        <dbReference type="ARBA" id="ARBA00022806"/>
    </source>
</evidence>
<dbReference type="GO" id="GO:0016604">
    <property type="term" value="C:nuclear body"/>
    <property type="evidence" value="ECO:0007669"/>
    <property type="project" value="TreeGrafter"/>
</dbReference>
<dbReference type="PANTHER" id="PTHR10887">
    <property type="entry name" value="DNA2/NAM7 HELICASE FAMILY"/>
    <property type="match status" value="1"/>
</dbReference>
<dbReference type="InterPro" id="IPR041677">
    <property type="entry name" value="DNA2/NAM7_AAA_11"/>
</dbReference>
<dbReference type="STRING" id="180088.A0A1J8PIK7"/>
<dbReference type="GO" id="GO:0003678">
    <property type="term" value="F:DNA helicase activity"/>
    <property type="evidence" value="ECO:0007669"/>
    <property type="project" value="UniProtKB-EC"/>
</dbReference>
<dbReference type="OrthoDB" id="6513042at2759"/>
<comment type="caution">
    <text evidence="10">The sequence shown here is derived from an EMBL/GenBank/DDBJ whole genome shotgun (WGS) entry which is preliminary data.</text>
</comment>
<reference evidence="10 11" key="1">
    <citation type="submission" date="2016-03" db="EMBL/GenBank/DDBJ databases">
        <title>Comparative genomics of the ectomycorrhizal sister species Rhizopogon vinicolor and Rhizopogon vesiculosus (Basidiomycota: Boletales) reveals a divergence of the mating type B locus.</title>
        <authorList>
            <person name="Mujic A.B."/>
            <person name="Kuo A."/>
            <person name="Tritt A."/>
            <person name="Lipzen A."/>
            <person name="Chen C."/>
            <person name="Johnson J."/>
            <person name="Sharma A."/>
            <person name="Barry K."/>
            <person name="Grigoriev I.V."/>
            <person name="Spatafora J.W."/>
        </authorList>
    </citation>
    <scope>NUCLEOTIDE SEQUENCE [LARGE SCALE GENOMIC DNA]</scope>
    <source>
        <strain evidence="10 11">AM-OR11-056</strain>
    </source>
</reference>
<keyword evidence="2" id="KW-0547">Nucleotide-binding</keyword>
<dbReference type="InterPro" id="IPR027417">
    <property type="entry name" value="P-loop_NTPase"/>
</dbReference>
<evidence type="ECO:0000256" key="3">
    <source>
        <dbReference type="ARBA" id="ARBA00022801"/>
    </source>
</evidence>
<dbReference type="GO" id="GO:0006369">
    <property type="term" value="P:termination of RNA polymerase II transcription"/>
    <property type="evidence" value="ECO:0007669"/>
    <property type="project" value="TreeGrafter"/>
</dbReference>
<dbReference type="Pfam" id="PF13086">
    <property type="entry name" value="AAA_11"/>
    <property type="match status" value="1"/>
</dbReference>
<evidence type="ECO:0000256" key="7">
    <source>
        <dbReference type="SAM" id="Coils"/>
    </source>
</evidence>
<dbReference type="FunFam" id="3.40.50.300:FF:000326">
    <property type="entry name" value="P-loop containing nucleoside triphosphate hydrolase"/>
    <property type="match status" value="1"/>
</dbReference>
<feature type="region of interest" description="Disordered" evidence="8">
    <location>
        <begin position="1795"/>
        <end position="1915"/>
    </location>
</feature>
<dbReference type="InterPro" id="IPR056474">
    <property type="entry name" value="SEN1_barrel"/>
</dbReference>
<feature type="domain" description="Helicase ATP-binding" evidence="9">
    <location>
        <begin position="1267"/>
        <end position="1584"/>
    </location>
</feature>
<dbReference type="InterPro" id="IPR041679">
    <property type="entry name" value="DNA2/NAM7-like_C"/>
</dbReference>
<evidence type="ECO:0000256" key="5">
    <source>
        <dbReference type="ARBA" id="ARBA00022840"/>
    </source>
</evidence>
<dbReference type="EMBL" id="LVVM01006192">
    <property type="protein sequence ID" value="OJA08781.1"/>
    <property type="molecule type" value="Genomic_DNA"/>
</dbReference>
<keyword evidence="3" id="KW-0378">Hydrolase</keyword>
<dbReference type="GO" id="GO:0005524">
    <property type="term" value="F:ATP binding"/>
    <property type="evidence" value="ECO:0007669"/>
    <property type="project" value="UniProtKB-KW"/>
</dbReference>
<evidence type="ECO:0000256" key="2">
    <source>
        <dbReference type="ARBA" id="ARBA00022741"/>
    </source>
</evidence>
<evidence type="ECO:0000256" key="1">
    <source>
        <dbReference type="ARBA" id="ARBA00007913"/>
    </source>
</evidence>
<proteinExistence type="inferred from homology"/>
<dbReference type="Pfam" id="PF23576">
    <property type="entry name" value="SEN1_barrel"/>
    <property type="match status" value="1"/>
</dbReference>
<dbReference type="Gene3D" id="3.40.50.300">
    <property type="entry name" value="P-loop containing nucleotide triphosphate hydrolases"/>
    <property type="match status" value="2"/>
</dbReference>
<keyword evidence="7" id="KW-0175">Coiled coil</keyword>
<dbReference type="InterPro" id="IPR024481">
    <property type="entry name" value="Helicase_Sen1_N"/>
</dbReference>
<evidence type="ECO:0000256" key="8">
    <source>
        <dbReference type="SAM" id="MobiDB-lite"/>
    </source>
</evidence>
<organism evidence="10 11">
    <name type="scientific">Rhizopogon vesiculosus</name>
    <dbReference type="NCBI Taxonomy" id="180088"/>
    <lineage>
        <taxon>Eukaryota</taxon>
        <taxon>Fungi</taxon>
        <taxon>Dikarya</taxon>
        <taxon>Basidiomycota</taxon>
        <taxon>Agaricomycotina</taxon>
        <taxon>Agaricomycetes</taxon>
        <taxon>Agaricomycetidae</taxon>
        <taxon>Boletales</taxon>
        <taxon>Suillineae</taxon>
        <taxon>Rhizopogonaceae</taxon>
        <taxon>Rhizopogon</taxon>
    </lineage>
</organism>
<dbReference type="InterPro" id="IPR016024">
    <property type="entry name" value="ARM-type_fold"/>
</dbReference>
<dbReference type="GO" id="GO:0005694">
    <property type="term" value="C:chromosome"/>
    <property type="evidence" value="ECO:0007669"/>
    <property type="project" value="UniProtKB-ARBA"/>
</dbReference>
<keyword evidence="5" id="KW-0067">ATP-binding</keyword>
<feature type="coiled-coil region" evidence="7">
    <location>
        <begin position="1411"/>
        <end position="1469"/>
    </location>
</feature>
<evidence type="ECO:0000313" key="10">
    <source>
        <dbReference type="EMBL" id="OJA08781.1"/>
    </source>
</evidence>
<keyword evidence="4" id="KW-0347">Helicase</keyword>
<dbReference type="InterPro" id="IPR014001">
    <property type="entry name" value="Helicase_ATP-bd"/>
</dbReference>